<dbReference type="Proteomes" id="UP000179769">
    <property type="component" value="Unassembled WGS sequence"/>
</dbReference>
<comment type="catalytic activity">
    <reaction evidence="2">
        <text>a fatty acyl-CoA + H2O = a fatty acid + CoA + H(+)</text>
        <dbReference type="Rhea" id="RHEA:16781"/>
        <dbReference type="ChEBI" id="CHEBI:15377"/>
        <dbReference type="ChEBI" id="CHEBI:15378"/>
        <dbReference type="ChEBI" id="CHEBI:28868"/>
        <dbReference type="ChEBI" id="CHEBI:57287"/>
        <dbReference type="ChEBI" id="CHEBI:77636"/>
        <dbReference type="EC" id="3.1.2.20"/>
    </reaction>
</comment>
<gene>
    <name evidence="9" type="ORF">BBK14_28840</name>
</gene>
<dbReference type="EMBL" id="MAXA01000275">
    <property type="protein sequence ID" value="OHV19737.1"/>
    <property type="molecule type" value="Genomic_DNA"/>
</dbReference>
<dbReference type="PANTHER" id="PTHR43240:SF20">
    <property type="entry name" value="MEDIUM_LONG-CHAIN ACYL-COA THIOESTERASE YIGI"/>
    <property type="match status" value="1"/>
</dbReference>
<evidence type="ECO:0000256" key="4">
    <source>
        <dbReference type="ARBA" id="ARBA00038381"/>
    </source>
</evidence>
<keyword evidence="1" id="KW-0378">Hydrolase</keyword>
<dbReference type="PANTHER" id="PTHR43240">
    <property type="entry name" value="1,4-DIHYDROXY-2-NAPHTHOYL-COA THIOESTERASE 1"/>
    <property type="match status" value="1"/>
</dbReference>
<accession>A0A1S1PER0</accession>
<comment type="catalytic activity">
    <reaction evidence="3">
        <text>a long-chain fatty acyl-CoA + H2O = a long-chain fatty acid + CoA + H(+)</text>
        <dbReference type="Rhea" id="RHEA:67680"/>
        <dbReference type="ChEBI" id="CHEBI:15377"/>
        <dbReference type="ChEBI" id="CHEBI:15378"/>
        <dbReference type="ChEBI" id="CHEBI:57287"/>
        <dbReference type="ChEBI" id="CHEBI:57560"/>
        <dbReference type="ChEBI" id="CHEBI:83139"/>
    </reaction>
</comment>
<protein>
    <recommendedName>
        <fullName evidence="6">Medium/long-chain acyl-CoA thioesterase YigI</fullName>
        <ecNumber evidence="5">3.1.2.20</ecNumber>
    </recommendedName>
</protein>
<comment type="caution">
    <text evidence="9">The sequence shown here is derived from an EMBL/GenBank/DDBJ whole genome shotgun (WGS) entry which is preliminary data.</text>
</comment>
<evidence type="ECO:0000256" key="5">
    <source>
        <dbReference type="ARBA" id="ARBA00038894"/>
    </source>
</evidence>
<evidence type="ECO:0000259" key="8">
    <source>
        <dbReference type="Pfam" id="PF03061"/>
    </source>
</evidence>
<dbReference type="InterPro" id="IPR029069">
    <property type="entry name" value="HotDog_dom_sf"/>
</dbReference>
<evidence type="ECO:0000313" key="10">
    <source>
        <dbReference type="Proteomes" id="UP000179769"/>
    </source>
</evidence>
<reference evidence="10" key="1">
    <citation type="submission" date="2016-07" db="EMBL/GenBank/DDBJ databases">
        <title>Frankia sp. NRRL B-16219 Genome sequencing.</title>
        <authorList>
            <person name="Ghodhbane-Gtari F."/>
            <person name="Swanson E."/>
            <person name="Gueddou A."/>
            <person name="Louati M."/>
            <person name="Nouioui I."/>
            <person name="Hezbri K."/>
            <person name="Abebe-Akele F."/>
            <person name="Simpson S."/>
            <person name="Morris K."/>
            <person name="Thomas K."/>
            <person name="Gtari M."/>
            <person name="Tisa L.S."/>
        </authorList>
    </citation>
    <scope>NUCLEOTIDE SEQUENCE [LARGE SCALE GENOMIC DNA]</scope>
    <source>
        <strain evidence="10">NRRL B-16219</strain>
    </source>
</reference>
<evidence type="ECO:0000256" key="1">
    <source>
        <dbReference type="ARBA" id="ARBA00022801"/>
    </source>
</evidence>
<comment type="catalytic activity">
    <reaction evidence="7">
        <text>a medium-chain fatty acyl-CoA + H2O = a medium-chain fatty acid + CoA + H(+)</text>
        <dbReference type="Rhea" id="RHEA:68184"/>
        <dbReference type="ChEBI" id="CHEBI:15377"/>
        <dbReference type="ChEBI" id="CHEBI:15378"/>
        <dbReference type="ChEBI" id="CHEBI:57287"/>
        <dbReference type="ChEBI" id="CHEBI:59558"/>
        <dbReference type="ChEBI" id="CHEBI:90546"/>
    </reaction>
</comment>
<dbReference type="GO" id="GO:0047617">
    <property type="term" value="F:fatty acyl-CoA hydrolase activity"/>
    <property type="evidence" value="ECO:0007669"/>
    <property type="project" value="UniProtKB-EC"/>
</dbReference>
<evidence type="ECO:0000313" key="9">
    <source>
        <dbReference type="EMBL" id="OHV19737.1"/>
    </source>
</evidence>
<evidence type="ECO:0000256" key="6">
    <source>
        <dbReference type="ARBA" id="ARBA00040062"/>
    </source>
</evidence>
<dbReference type="NCBIfam" id="TIGR00369">
    <property type="entry name" value="unchar_dom_1"/>
    <property type="match status" value="1"/>
</dbReference>
<keyword evidence="10" id="KW-1185">Reference proteome</keyword>
<evidence type="ECO:0000256" key="3">
    <source>
        <dbReference type="ARBA" id="ARBA00036002"/>
    </source>
</evidence>
<sequence>MDSPRAPNPDFERAVRDAVLSMPAARRLGFQVGRLAPGEAELVQPYRAELTQHDGFVQGGVLGALADFAGGCAAGTLLPAGWANMTIDYTVKIVAPARGERIVARGRVIKAGPTISVAAADVYSSTARGREVETLCATAFVTLRNIRVPDPRRGADR</sequence>
<dbReference type="CDD" id="cd03443">
    <property type="entry name" value="PaaI_thioesterase"/>
    <property type="match status" value="1"/>
</dbReference>
<dbReference type="OrthoDB" id="4565299at2"/>
<organism evidence="9 10">
    <name type="scientific">Parafrankia soli</name>
    <dbReference type="NCBI Taxonomy" id="2599596"/>
    <lineage>
        <taxon>Bacteria</taxon>
        <taxon>Bacillati</taxon>
        <taxon>Actinomycetota</taxon>
        <taxon>Actinomycetes</taxon>
        <taxon>Frankiales</taxon>
        <taxon>Frankiaceae</taxon>
        <taxon>Parafrankia</taxon>
    </lineage>
</organism>
<evidence type="ECO:0000256" key="7">
    <source>
        <dbReference type="ARBA" id="ARBA00048062"/>
    </source>
</evidence>
<feature type="domain" description="Thioesterase" evidence="8">
    <location>
        <begin position="55"/>
        <end position="125"/>
    </location>
</feature>
<dbReference type="SUPFAM" id="SSF54637">
    <property type="entry name" value="Thioesterase/thiol ester dehydrase-isomerase"/>
    <property type="match status" value="1"/>
</dbReference>
<dbReference type="InterPro" id="IPR003736">
    <property type="entry name" value="PAAI_dom"/>
</dbReference>
<dbReference type="RefSeq" id="WP_071067020.1">
    <property type="nucleotide sequence ID" value="NZ_MAXA01000275.1"/>
</dbReference>
<dbReference type="InterPro" id="IPR006683">
    <property type="entry name" value="Thioestr_dom"/>
</dbReference>
<comment type="similarity">
    <text evidence="4">Belongs to the YigI thioesterase family.</text>
</comment>
<name>A0A1S1PER0_9ACTN</name>
<evidence type="ECO:0000256" key="2">
    <source>
        <dbReference type="ARBA" id="ARBA00035880"/>
    </source>
</evidence>
<proteinExistence type="inferred from homology"/>
<dbReference type="Pfam" id="PF03061">
    <property type="entry name" value="4HBT"/>
    <property type="match status" value="1"/>
</dbReference>
<dbReference type="Gene3D" id="3.10.129.10">
    <property type="entry name" value="Hotdog Thioesterase"/>
    <property type="match status" value="1"/>
</dbReference>
<dbReference type="EC" id="3.1.2.20" evidence="5"/>
<dbReference type="AlphaFoldDB" id="A0A1S1PER0"/>